<name>A0A239LPI7_9BACT</name>
<comment type="cofactor">
    <cofactor evidence="1">
        <name>Ca(2+)</name>
        <dbReference type="ChEBI" id="CHEBI:29108"/>
    </cofactor>
</comment>
<keyword evidence="4 7" id="KW-0732">Signal</keyword>
<proteinExistence type="inferred from homology"/>
<feature type="signal peptide" evidence="7">
    <location>
        <begin position="1"/>
        <end position="19"/>
    </location>
</feature>
<keyword evidence="3" id="KW-0479">Metal-binding</keyword>
<dbReference type="GO" id="GO:0046872">
    <property type="term" value="F:metal ion binding"/>
    <property type="evidence" value="ECO:0007669"/>
    <property type="project" value="UniProtKB-KW"/>
</dbReference>
<dbReference type="PANTHER" id="PTHR42693:SF42">
    <property type="entry name" value="ARYLSULFATASE G"/>
    <property type="match status" value="1"/>
</dbReference>
<keyword evidence="10" id="KW-1185">Reference proteome</keyword>
<evidence type="ECO:0000256" key="3">
    <source>
        <dbReference type="ARBA" id="ARBA00022723"/>
    </source>
</evidence>
<gene>
    <name evidence="9" type="ORF">SAMN06296052_1473</name>
</gene>
<dbReference type="SUPFAM" id="SSF53649">
    <property type="entry name" value="Alkaline phosphatase-like"/>
    <property type="match status" value="1"/>
</dbReference>
<dbReference type="OrthoDB" id="976866at2"/>
<dbReference type="InterPro" id="IPR017850">
    <property type="entry name" value="Alkaline_phosphatase_core_sf"/>
</dbReference>
<feature type="chain" id="PRO_5012941235" evidence="7">
    <location>
        <begin position="20"/>
        <end position="511"/>
    </location>
</feature>
<dbReference type="AlphaFoldDB" id="A0A239LPI7"/>
<comment type="similarity">
    <text evidence="2">Belongs to the sulfatase family.</text>
</comment>
<evidence type="ECO:0000256" key="1">
    <source>
        <dbReference type="ARBA" id="ARBA00001913"/>
    </source>
</evidence>
<keyword evidence="5" id="KW-0378">Hydrolase</keyword>
<evidence type="ECO:0000256" key="7">
    <source>
        <dbReference type="SAM" id="SignalP"/>
    </source>
</evidence>
<organism evidence="9 10">
    <name type="scientific">Pontibacter ummariensis</name>
    <dbReference type="NCBI Taxonomy" id="1610492"/>
    <lineage>
        <taxon>Bacteria</taxon>
        <taxon>Pseudomonadati</taxon>
        <taxon>Bacteroidota</taxon>
        <taxon>Cytophagia</taxon>
        <taxon>Cytophagales</taxon>
        <taxon>Hymenobacteraceae</taxon>
        <taxon>Pontibacter</taxon>
    </lineage>
</organism>
<evidence type="ECO:0000313" key="9">
    <source>
        <dbReference type="EMBL" id="SNT32466.1"/>
    </source>
</evidence>
<protein>
    <submittedName>
        <fullName evidence="9">Arylsulfatase A</fullName>
    </submittedName>
</protein>
<dbReference type="EMBL" id="FZOQ01000047">
    <property type="protein sequence ID" value="SNT32466.1"/>
    <property type="molecule type" value="Genomic_DNA"/>
</dbReference>
<evidence type="ECO:0000256" key="2">
    <source>
        <dbReference type="ARBA" id="ARBA00008779"/>
    </source>
</evidence>
<dbReference type="Proteomes" id="UP000198432">
    <property type="component" value="Unassembled WGS sequence"/>
</dbReference>
<accession>A0A239LPI7</accession>
<evidence type="ECO:0000256" key="6">
    <source>
        <dbReference type="ARBA" id="ARBA00022837"/>
    </source>
</evidence>
<dbReference type="PANTHER" id="PTHR42693">
    <property type="entry name" value="ARYLSULFATASE FAMILY MEMBER"/>
    <property type="match status" value="1"/>
</dbReference>
<dbReference type="RefSeq" id="WP_089321927.1">
    <property type="nucleotide sequence ID" value="NZ_FZOQ01000047.1"/>
</dbReference>
<feature type="domain" description="Sulfatase N-terminal" evidence="8">
    <location>
        <begin position="23"/>
        <end position="380"/>
    </location>
</feature>
<evidence type="ECO:0000256" key="5">
    <source>
        <dbReference type="ARBA" id="ARBA00022801"/>
    </source>
</evidence>
<sequence>MKRLFLLIALILSTLATEAQQRPNIVVFVVDDMGWMDTSVPFANKVYPLNERYHTPNMERLAREGMKFTNAYATPVCSPTRVSMLTGMNAANHGVTNWAMPFKNQNSDNPDAQLGFAAWNINGLSPVAGIPRTAYATPFPQILKEHGYITLHVGKAHWASAGTPGASPHNLGFMVNLAGHVAGRPYSYLGEDNYGNIQGKPYDVHAVPDVAEYFGTDTYLTEAITLEALKTLEAPIRNNQPFFLHMSQFAVHDPYNPDRRYMQKYLDAGLSQIDAMYASMVEGVDKSLGDIMDYLEKKGVAGNTLFIFMSDNGGLSLAYAGRGKAHTQNLPLRAGKGSVYEGGIRVPMLVKWPGVVRPSTVSHFPVIIEDYFPTILEIAQVEKYEVVQQVDGMSFVPLLKSPNKKAAERALVWHVPNKWTSDDGPGINYKSAIREGDWKLVYHMRDGKLELYNLKADLGETTDLAAKHPKRVKALATKLGQRLRQWEAPMPLFKSTGKPVPMPDEVPQSIN</sequence>
<evidence type="ECO:0000313" key="10">
    <source>
        <dbReference type="Proteomes" id="UP000198432"/>
    </source>
</evidence>
<dbReference type="Pfam" id="PF00884">
    <property type="entry name" value="Sulfatase"/>
    <property type="match status" value="1"/>
</dbReference>
<evidence type="ECO:0000259" key="8">
    <source>
        <dbReference type="Pfam" id="PF00884"/>
    </source>
</evidence>
<reference evidence="10" key="1">
    <citation type="submission" date="2017-06" db="EMBL/GenBank/DDBJ databases">
        <authorList>
            <person name="Varghese N."/>
            <person name="Submissions S."/>
        </authorList>
    </citation>
    <scope>NUCLEOTIDE SEQUENCE [LARGE SCALE GENOMIC DNA]</scope>
    <source>
        <strain evidence="10">NKM1</strain>
    </source>
</reference>
<dbReference type="PROSITE" id="PS00523">
    <property type="entry name" value="SULFATASE_1"/>
    <property type="match status" value="1"/>
</dbReference>
<dbReference type="InterPro" id="IPR050738">
    <property type="entry name" value="Sulfatase"/>
</dbReference>
<dbReference type="GO" id="GO:0004065">
    <property type="term" value="F:arylsulfatase activity"/>
    <property type="evidence" value="ECO:0007669"/>
    <property type="project" value="TreeGrafter"/>
</dbReference>
<evidence type="ECO:0000256" key="4">
    <source>
        <dbReference type="ARBA" id="ARBA00022729"/>
    </source>
</evidence>
<dbReference type="Gene3D" id="3.30.1120.10">
    <property type="match status" value="1"/>
</dbReference>
<dbReference type="CDD" id="cd16144">
    <property type="entry name" value="ARS_like"/>
    <property type="match status" value="1"/>
</dbReference>
<dbReference type="Gene3D" id="3.40.720.10">
    <property type="entry name" value="Alkaline Phosphatase, subunit A"/>
    <property type="match status" value="1"/>
</dbReference>
<keyword evidence="6" id="KW-0106">Calcium</keyword>
<dbReference type="InterPro" id="IPR000917">
    <property type="entry name" value="Sulfatase_N"/>
</dbReference>
<dbReference type="InterPro" id="IPR024607">
    <property type="entry name" value="Sulfatase_CS"/>
</dbReference>